<keyword evidence="5" id="KW-0479">Metal-binding</keyword>
<organism evidence="9 10">
    <name type="scientific">Cardiosporidium cionae</name>
    <dbReference type="NCBI Taxonomy" id="476202"/>
    <lineage>
        <taxon>Eukaryota</taxon>
        <taxon>Sar</taxon>
        <taxon>Alveolata</taxon>
        <taxon>Apicomplexa</taxon>
        <taxon>Aconoidasida</taxon>
        <taxon>Nephromycida</taxon>
        <taxon>Cardiosporidium</taxon>
    </lineage>
</organism>
<accession>A0ABQ7JC53</accession>
<keyword evidence="7" id="KW-0411">Iron-sulfur</keyword>
<proteinExistence type="predicted"/>
<dbReference type="Pfam" id="PF26466">
    <property type="entry name" value="DNA_primase_lrg_N"/>
    <property type="match status" value="1"/>
</dbReference>
<keyword evidence="10" id="KW-1185">Reference proteome</keyword>
<dbReference type="Proteomes" id="UP000823046">
    <property type="component" value="Unassembled WGS sequence"/>
</dbReference>
<feature type="domain" description="DNA primase large subunit C-terminal" evidence="8">
    <location>
        <begin position="291"/>
        <end position="434"/>
    </location>
</feature>
<comment type="caution">
    <text evidence="9">The sequence shown here is derived from an EMBL/GenBank/DDBJ whole genome shotgun (WGS) entry which is preliminary data.</text>
</comment>
<dbReference type="InterPro" id="IPR058560">
    <property type="entry name" value="DNA_primase_C"/>
</dbReference>
<dbReference type="Gene3D" id="1.20.930.80">
    <property type="match status" value="1"/>
</dbReference>
<evidence type="ECO:0000256" key="6">
    <source>
        <dbReference type="ARBA" id="ARBA00023004"/>
    </source>
</evidence>
<reference evidence="9 10" key="1">
    <citation type="journal article" date="2020" name="bioRxiv">
        <title>Metabolic contributions of an alphaproteobacterial endosymbiont in the apicomplexan Cardiosporidium cionae.</title>
        <authorList>
            <person name="Hunter E.S."/>
            <person name="Paight C.J."/>
            <person name="Lane C.E."/>
        </authorList>
    </citation>
    <scope>NUCLEOTIDE SEQUENCE [LARGE SCALE GENOMIC DNA]</scope>
    <source>
        <strain evidence="9">ESH_2018</strain>
    </source>
</reference>
<dbReference type="InterPro" id="IPR007238">
    <property type="entry name" value="DNA_primase_lsu_euk/arc"/>
</dbReference>
<keyword evidence="3" id="KW-0639">Primosome</keyword>
<evidence type="ECO:0000256" key="5">
    <source>
        <dbReference type="ARBA" id="ARBA00022723"/>
    </source>
</evidence>
<name>A0ABQ7JC53_9APIC</name>
<evidence type="ECO:0000313" key="9">
    <source>
        <dbReference type="EMBL" id="KAF8821592.1"/>
    </source>
</evidence>
<protein>
    <submittedName>
        <fullName evidence="9">Dna primase, large subunit</fullName>
    </submittedName>
</protein>
<evidence type="ECO:0000256" key="1">
    <source>
        <dbReference type="ARBA" id="ARBA00001966"/>
    </source>
</evidence>
<evidence type="ECO:0000313" key="10">
    <source>
        <dbReference type="Proteomes" id="UP000823046"/>
    </source>
</evidence>
<evidence type="ECO:0000256" key="2">
    <source>
        <dbReference type="ARBA" id="ARBA00022485"/>
    </source>
</evidence>
<evidence type="ECO:0000256" key="7">
    <source>
        <dbReference type="ARBA" id="ARBA00023014"/>
    </source>
</evidence>
<dbReference type="Pfam" id="PF04104">
    <property type="entry name" value="DNA_primase_lrg"/>
    <property type="match status" value="1"/>
</dbReference>
<evidence type="ECO:0000256" key="4">
    <source>
        <dbReference type="ARBA" id="ARBA00022705"/>
    </source>
</evidence>
<keyword evidence="2" id="KW-0004">4Fe-4S</keyword>
<sequence>MMRSHPQQIPPSKSACLGCFYGNLTFPISLYNSPPLEGSISLQDLEEAAVQRLEVLQYIHSIHGINDSFIGNLEEAASIKVMTMLKDRNLLYNTNTDEEKCKVASKDAISHFILKLAFSKDYDSQDWFMKQESRLLFIKLMRLHGVLAIDGVSLVDNFLMNEQIKYPVRKRYDKEYSKELEAIFTIISQFKGDPSLNQLYLVKFFPDACQLVRSREVYIKEGMAYVTAQDLTVIIITKFRHFLRETFAHLVEHRSLLNNTLFSDPRLNKMLTTLPLVIATGSDFKVSLLNQEYRLTPATIEQGAGFTLDETLYYNRTHWFEPEKFDKEFRYNVRHLYGQEGKRSDRAPYSCAKIMNGGIPNPGTGEFHGCPFKNMDAEPLNKFLVNNGMPPKAFSIISANVKSYQYQLACNELFKAKHHGSDGDGVGNHPNAYYLESRKYLANATK</sequence>
<dbReference type="PANTHER" id="PTHR10537">
    <property type="entry name" value="DNA PRIMASE LARGE SUBUNIT"/>
    <property type="match status" value="1"/>
</dbReference>
<gene>
    <name evidence="9" type="ORF">IE077_001835</name>
</gene>
<evidence type="ECO:0000259" key="8">
    <source>
        <dbReference type="Pfam" id="PF04104"/>
    </source>
</evidence>
<dbReference type="EMBL" id="JADAQX010000159">
    <property type="protein sequence ID" value="KAF8821592.1"/>
    <property type="molecule type" value="Genomic_DNA"/>
</dbReference>
<evidence type="ECO:0000256" key="3">
    <source>
        <dbReference type="ARBA" id="ARBA00022515"/>
    </source>
</evidence>
<keyword evidence="4" id="KW-0235">DNA replication</keyword>
<keyword evidence="6" id="KW-0408">Iron</keyword>
<comment type="cofactor">
    <cofactor evidence="1">
        <name>[4Fe-4S] cluster</name>
        <dbReference type="ChEBI" id="CHEBI:49883"/>
    </cofactor>
</comment>
<dbReference type="PANTHER" id="PTHR10537:SF3">
    <property type="entry name" value="DNA PRIMASE LARGE SUBUNIT"/>
    <property type="match status" value="1"/>
</dbReference>